<organism evidence="1">
    <name type="scientific">marine sediment metagenome</name>
    <dbReference type="NCBI Taxonomy" id="412755"/>
    <lineage>
        <taxon>unclassified sequences</taxon>
        <taxon>metagenomes</taxon>
        <taxon>ecological metagenomes</taxon>
    </lineage>
</organism>
<gene>
    <name evidence="1" type="ORF">S03H2_03098</name>
</gene>
<dbReference type="EMBL" id="BARU01001108">
    <property type="protein sequence ID" value="GAH29258.1"/>
    <property type="molecule type" value="Genomic_DNA"/>
</dbReference>
<name>X1G890_9ZZZZ</name>
<sequence length="45" mass="5205">IKMLDYDILATDIYVLGNKKAEDRVARLDFTHNIVIKKDKLVVSE</sequence>
<comment type="caution">
    <text evidence="1">The sequence shown here is derived from an EMBL/GenBank/DDBJ whole genome shotgun (WGS) entry which is preliminary data.</text>
</comment>
<evidence type="ECO:0000313" key="1">
    <source>
        <dbReference type="EMBL" id="GAH29258.1"/>
    </source>
</evidence>
<reference evidence="1" key="1">
    <citation type="journal article" date="2014" name="Front. Microbiol.">
        <title>High frequency of phylogenetically diverse reductive dehalogenase-homologous genes in deep subseafloor sedimentary metagenomes.</title>
        <authorList>
            <person name="Kawai M."/>
            <person name="Futagami T."/>
            <person name="Toyoda A."/>
            <person name="Takaki Y."/>
            <person name="Nishi S."/>
            <person name="Hori S."/>
            <person name="Arai W."/>
            <person name="Tsubouchi T."/>
            <person name="Morono Y."/>
            <person name="Uchiyama I."/>
            <person name="Ito T."/>
            <person name="Fujiyama A."/>
            <person name="Inagaki F."/>
            <person name="Takami H."/>
        </authorList>
    </citation>
    <scope>NUCLEOTIDE SEQUENCE</scope>
    <source>
        <strain evidence="1">Expedition CK06-06</strain>
    </source>
</reference>
<feature type="non-terminal residue" evidence="1">
    <location>
        <position position="1"/>
    </location>
</feature>
<accession>X1G890</accession>
<proteinExistence type="predicted"/>
<protein>
    <submittedName>
        <fullName evidence="1">Uncharacterized protein</fullName>
    </submittedName>
</protein>
<dbReference type="AlphaFoldDB" id="X1G890"/>